<dbReference type="Pfam" id="PF05916">
    <property type="entry name" value="Sld5"/>
    <property type="match status" value="1"/>
</dbReference>
<dbReference type="GO" id="GO:1902975">
    <property type="term" value="P:mitotic DNA replication initiation"/>
    <property type="evidence" value="ECO:0007669"/>
    <property type="project" value="TreeGrafter"/>
</dbReference>
<accession>A0A4S4N681</accession>
<proteinExistence type="inferred from homology"/>
<protein>
    <recommendedName>
        <fullName evidence="3 6">DNA replication complex GINS protein PSF3</fullName>
    </recommendedName>
</protein>
<comment type="subunit">
    <text evidence="6">Component of the GINS complex.</text>
</comment>
<dbReference type="AlphaFoldDB" id="A0A4S4N681"/>
<comment type="function">
    <text evidence="6">The GINS complex plays an essential role in the initiation of DNA replication.</text>
</comment>
<keyword evidence="5 6" id="KW-0539">Nucleus</keyword>
<feature type="domain" description="GINS subunit" evidence="7">
    <location>
        <begin position="70"/>
        <end position="183"/>
    </location>
</feature>
<dbReference type="InterPro" id="IPR036224">
    <property type="entry name" value="GINS_bundle-like_dom_sf"/>
</dbReference>
<dbReference type="InterPro" id="IPR010492">
    <property type="entry name" value="GINS_Psf3"/>
</dbReference>
<dbReference type="EMBL" id="SGPM01000003">
    <property type="protein sequence ID" value="THH33717.1"/>
    <property type="molecule type" value="Genomic_DNA"/>
</dbReference>
<comment type="subcellular location">
    <subcellularLocation>
        <location evidence="1 6">Nucleus</location>
    </subcellularLocation>
</comment>
<dbReference type="CDD" id="cd21693">
    <property type="entry name" value="GINS_B_Psf3"/>
    <property type="match status" value="1"/>
</dbReference>
<keyword evidence="4 6" id="KW-0235">DNA replication</keyword>
<dbReference type="SUPFAM" id="SSF160059">
    <property type="entry name" value="PriA/YqbF domain"/>
    <property type="match status" value="1"/>
</dbReference>
<keyword evidence="10" id="KW-1185">Reference proteome</keyword>
<feature type="domain" description="DNA replication complex GINS protein PSF3 N-terminal" evidence="8">
    <location>
        <begin position="6"/>
        <end position="57"/>
    </location>
</feature>
<dbReference type="PANTHER" id="PTHR22768">
    <property type="entry name" value="DNA REPLICATION COMPLEX GINS PROTEIN PSF3"/>
    <property type="match status" value="1"/>
</dbReference>
<dbReference type="PANTHER" id="PTHR22768:SF0">
    <property type="entry name" value="DNA REPLICATION COMPLEX GINS PROTEIN PSF3"/>
    <property type="match status" value="1"/>
</dbReference>
<dbReference type="InterPro" id="IPR055221">
    <property type="entry name" value="PSF3_N"/>
</dbReference>
<comment type="caution">
    <text evidence="9">The sequence shown here is derived from an EMBL/GenBank/DDBJ whole genome shotgun (WGS) entry which is preliminary data.</text>
</comment>
<evidence type="ECO:0000256" key="3">
    <source>
        <dbReference type="ARBA" id="ARBA00015140"/>
    </source>
</evidence>
<evidence type="ECO:0000256" key="4">
    <source>
        <dbReference type="ARBA" id="ARBA00022705"/>
    </source>
</evidence>
<gene>
    <name evidence="9" type="ORF">EUX98_g446</name>
</gene>
<evidence type="ECO:0000313" key="9">
    <source>
        <dbReference type="EMBL" id="THH33717.1"/>
    </source>
</evidence>
<evidence type="ECO:0000256" key="2">
    <source>
        <dbReference type="ARBA" id="ARBA00006343"/>
    </source>
</evidence>
<evidence type="ECO:0000313" key="10">
    <source>
        <dbReference type="Proteomes" id="UP000308730"/>
    </source>
</evidence>
<evidence type="ECO:0000259" key="8">
    <source>
        <dbReference type="Pfam" id="PF22466"/>
    </source>
</evidence>
<dbReference type="SUPFAM" id="SSF158573">
    <property type="entry name" value="GINS helical bundle-like"/>
    <property type="match status" value="1"/>
</dbReference>
<evidence type="ECO:0000259" key="7">
    <source>
        <dbReference type="Pfam" id="PF05916"/>
    </source>
</evidence>
<dbReference type="Gene3D" id="1.20.58.2050">
    <property type="match status" value="1"/>
</dbReference>
<dbReference type="OrthoDB" id="10251744at2759"/>
<organism evidence="9 10">
    <name type="scientific">Antrodiella citrinella</name>
    <dbReference type="NCBI Taxonomy" id="2447956"/>
    <lineage>
        <taxon>Eukaryota</taxon>
        <taxon>Fungi</taxon>
        <taxon>Dikarya</taxon>
        <taxon>Basidiomycota</taxon>
        <taxon>Agaricomycotina</taxon>
        <taxon>Agaricomycetes</taxon>
        <taxon>Polyporales</taxon>
        <taxon>Steccherinaceae</taxon>
        <taxon>Antrodiella</taxon>
    </lineage>
</organism>
<sequence length="191" mass="21501">MGDEYYDIESILAENQKVQCTFKVNVLEMGHLAGGEERDIKAMSKIQIPMWIAYILIYSDYADFNIPPAFSLRVRNALNAEARSVRLTSLVGQGGMWYTFGVMIMRLLNDEPAMEMSNILVKTFRGRLVDVIDQAQHFASINTSSASGGSADPTMAFREGLDGTERELFALAQWSVKMMKKWHDSSEASKR</sequence>
<dbReference type="InterPro" id="IPR038437">
    <property type="entry name" value="GINS_Psf3_sf"/>
</dbReference>
<dbReference type="CDD" id="cd11713">
    <property type="entry name" value="GINS_A_psf3"/>
    <property type="match status" value="1"/>
</dbReference>
<dbReference type="Pfam" id="PF22466">
    <property type="entry name" value="PSF3_N"/>
    <property type="match status" value="1"/>
</dbReference>
<dbReference type="GO" id="GO:0000811">
    <property type="term" value="C:GINS complex"/>
    <property type="evidence" value="ECO:0007669"/>
    <property type="project" value="UniProtKB-UniRule"/>
</dbReference>
<dbReference type="InterPro" id="IPR021151">
    <property type="entry name" value="GINS_A"/>
</dbReference>
<comment type="similarity">
    <text evidence="2 6">Belongs to the GINS3/PSF3 family.</text>
</comment>
<dbReference type="Proteomes" id="UP000308730">
    <property type="component" value="Unassembled WGS sequence"/>
</dbReference>
<reference evidence="9 10" key="1">
    <citation type="submission" date="2019-02" db="EMBL/GenBank/DDBJ databases">
        <title>Genome sequencing of the rare red list fungi Antrodiella citrinella (Flaviporus citrinellus).</title>
        <authorList>
            <person name="Buettner E."/>
            <person name="Kellner H."/>
        </authorList>
    </citation>
    <scope>NUCLEOTIDE SEQUENCE [LARGE SCALE GENOMIC DNA]</scope>
    <source>
        <strain evidence="9 10">DSM 108506</strain>
    </source>
</reference>
<evidence type="ECO:0000256" key="1">
    <source>
        <dbReference type="ARBA" id="ARBA00004123"/>
    </source>
</evidence>
<evidence type="ECO:0000256" key="6">
    <source>
        <dbReference type="RuleBase" id="RU367161"/>
    </source>
</evidence>
<evidence type="ECO:0000256" key="5">
    <source>
        <dbReference type="ARBA" id="ARBA00023242"/>
    </source>
</evidence>
<name>A0A4S4N681_9APHY</name>